<evidence type="ECO:0000256" key="2">
    <source>
        <dbReference type="ARBA" id="ARBA00004286"/>
    </source>
</evidence>
<evidence type="ECO:0000256" key="7">
    <source>
        <dbReference type="ARBA" id="ARBA00023242"/>
    </source>
</evidence>
<evidence type="ECO:0000256" key="6">
    <source>
        <dbReference type="ARBA" id="ARBA00022833"/>
    </source>
</evidence>
<dbReference type="GO" id="GO:0005634">
    <property type="term" value="C:nucleus"/>
    <property type="evidence" value="ECO:0007669"/>
    <property type="project" value="UniProtKB-SubCell"/>
</dbReference>
<keyword evidence="5" id="KW-0863">Zinc-finger</keyword>
<evidence type="ECO:0000259" key="9">
    <source>
        <dbReference type="PROSITE" id="PS50815"/>
    </source>
</evidence>
<gene>
    <name evidence="10" type="ORF">DIABBA_LOCUS6315</name>
</gene>
<dbReference type="OrthoDB" id="6747372at2759"/>
<evidence type="ECO:0000256" key="3">
    <source>
        <dbReference type="ARBA" id="ARBA00022454"/>
    </source>
</evidence>
<dbReference type="InterPro" id="IPR051294">
    <property type="entry name" value="HORMA_MeioticProgression"/>
</dbReference>
<dbReference type="PROSITE" id="PS50815">
    <property type="entry name" value="HORMA"/>
    <property type="match status" value="1"/>
</dbReference>
<dbReference type="EMBL" id="OU898279">
    <property type="protein sequence ID" value="CAG9832873.1"/>
    <property type="molecule type" value="Genomic_DNA"/>
</dbReference>
<reference evidence="10" key="1">
    <citation type="submission" date="2022-01" db="EMBL/GenBank/DDBJ databases">
        <authorList>
            <person name="King R."/>
        </authorList>
    </citation>
    <scope>NUCLEOTIDE SEQUENCE</scope>
</reference>
<dbReference type="Gene3D" id="3.30.900.10">
    <property type="entry name" value="HORMA domain"/>
    <property type="match status" value="1"/>
</dbReference>
<keyword evidence="11" id="KW-1185">Reference proteome</keyword>
<keyword evidence="7" id="KW-0539">Nucleus</keyword>
<evidence type="ECO:0000256" key="1">
    <source>
        <dbReference type="ARBA" id="ARBA00004123"/>
    </source>
</evidence>
<dbReference type="GO" id="GO:0051321">
    <property type="term" value="P:meiotic cell cycle"/>
    <property type="evidence" value="ECO:0007669"/>
    <property type="project" value="UniProtKB-KW"/>
</dbReference>
<keyword evidence="8" id="KW-0469">Meiosis</keyword>
<dbReference type="InterPro" id="IPR003511">
    <property type="entry name" value="HORMA_dom"/>
</dbReference>
<dbReference type="PANTHER" id="PTHR48225">
    <property type="entry name" value="HORMA DOMAIN-CONTAINING PROTEIN 1"/>
    <property type="match status" value="1"/>
</dbReference>
<dbReference type="GO" id="GO:0005694">
    <property type="term" value="C:chromosome"/>
    <property type="evidence" value="ECO:0007669"/>
    <property type="project" value="UniProtKB-SubCell"/>
</dbReference>
<dbReference type="Pfam" id="PF02301">
    <property type="entry name" value="HORMA"/>
    <property type="match status" value="1"/>
</dbReference>
<dbReference type="InterPro" id="IPR013083">
    <property type="entry name" value="Znf_RING/FYVE/PHD"/>
</dbReference>
<evidence type="ECO:0000256" key="8">
    <source>
        <dbReference type="ARBA" id="ARBA00023254"/>
    </source>
</evidence>
<dbReference type="CDD" id="cd15489">
    <property type="entry name" value="PHD_SF"/>
    <property type="match status" value="1"/>
</dbReference>
<dbReference type="PANTHER" id="PTHR48225:SF7">
    <property type="entry name" value="MEIOSIS-SPECIFIC PROTEIN HOP1"/>
    <property type="match status" value="1"/>
</dbReference>
<dbReference type="SUPFAM" id="SSF56019">
    <property type="entry name" value="The spindle assembly checkpoint protein mad2"/>
    <property type="match status" value="1"/>
</dbReference>
<dbReference type="InterPro" id="IPR011011">
    <property type="entry name" value="Znf_FYVE_PHD"/>
</dbReference>
<evidence type="ECO:0000256" key="5">
    <source>
        <dbReference type="ARBA" id="ARBA00022771"/>
    </source>
</evidence>
<dbReference type="InterPro" id="IPR036570">
    <property type="entry name" value="HORMA_dom_sf"/>
</dbReference>
<dbReference type="GO" id="GO:0008270">
    <property type="term" value="F:zinc ion binding"/>
    <property type="evidence" value="ECO:0007669"/>
    <property type="project" value="UniProtKB-KW"/>
</dbReference>
<evidence type="ECO:0000313" key="11">
    <source>
        <dbReference type="Proteomes" id="UP001153709"/>
    </source>
</evidence>
<dbReference type="AlphaFoldDB" id="A0A9N9XBK6"/>
<dbReference type="SUPFAM" id="SSF57903">
    <property type="entry name" value="FYVE/PHD zinc finger"/>
    <property type="match status" value="1"/>
</dbReference>
<sequence length="460" mass="52382">MSKKYTRLVLKASIFNIICRRLPVNKDELDHREYNGAHFFTLKGLKKNSRIENPFIETFVHWIDGIKDAIDKNFLKSVYVLLKDSEDNVVESYSFNLKYNTDSKFSNKKKGGKTPEEVKCATTAMLTLISELEEIPKLSPEITLHIEFMYTDDCPMDYEPPNFASAVQPLCLKIKRPATALGKVNTGFHSLVARSSQLNKIIAAEEDLNKTDKIEDDLNSNQSKDIIEENLNKNKDVEMTDVISIDDSIASEDSNRVPKAIELNKMDSEDDTNHYLDDTLDEEELIAQLEKTGAKYNTSNVTIPDQDQTTPNIFTEDYDMETTEDIDCMCKLRIPEKLNIVKCTQCERSYHGPCVGYVSGNPGIGFKCILCKPGRKIDKEDALFHRLMLTCTLTQELGVLPIDILNFMNEKDKQNVIKAMNNVDVYQPDPSDPDDLQKGEINMEKLTAVNNELRATYLLW</sequence>
<accession>A0A9N9XBK6</accession>
<dbReference type="InterPro" id="IPR001965">
    <property type="entry name" value="Znf_PHD"/>
</dbReference>
<feature type="domain" description="HORMA" evidence="9">
    <location>
        <begin position="1"/>
        <end position="195"/>
    </location>
</feature>
<keyword evidence="3" id="KW-0158">Chromosome</keyword>
<keyword evidence="4" id="KW-0479">Metal-binding</keyword>
<keyword evidence="6" id="KW-0862">Zinc</keyword>
<dbReference type="Proteomes" id="UP001153709">
    <property type="component" value="Chromosome 4"/>
</dbReference>
<dbReference type="Gene3D" id="3.30.40.10">
    <property type="entry name" value="Zinc/RING finger domain, C3HC4 (zinc finger)"/>
    <property type="match status" value="1"/>
</dbReference>
<protein>
    <recommendedName>
        <fullName evidence="9">HORMA domain-containing protein</fullName>
    </recommendedName>
</protein>
<comment type="subcellular location">
    <subcellularLocation>
        <location evidence="2">Chromosome</location>
    </subcellularLocation>
    <subcellularLocation>
        <location evidence="1">Nucleus</location>
    </subcellularLocation>
</comment>
<organism evidence="10 11">
    <name type="scientific">Diabrotica balteata</name>
    <name type="common">Banded cucumber beetle</name>
    <dbReference type="NCBI Taxonomy" id="107213"/>
    <lineage>
        <taxon>Eukaryota</taxon>
        <taxon>Metazoa</taxon>
        <taxon>Ecdysozoa</taxon>
        <taxon>Arthropoda</taxon>
        <taxon>Hexapoda</taxon>
        <taxon>Insecta</taxon>
        <taxon>Pterygota</taxon>
        <taxon>Neoptera</taxon>
        <taxon>Endopterygota</taxon>
        <taxon>Coleoptera</taxon>
        <taxon>Polyphaga</taxon>
        <taxon>Cucujiformia</taxon>
        <taxon>Chrysomeloidea</taxon>
        <taxon>Chrysomelidae</taxon>
        <taxon>Galerucinae</taxon>
        <taxon>Diabroticina</taxon>
        <taxon>Diabroticites</taxon>
        <taxon>Diabrotica</taxon>
    </lineage>
</organism>
<dbReference type="SMART" id="SM00249">
    <property type="entry name" value="PHD"/>
    <property type="match status" value="1"/>
</dbReference>
<proteinExistence type="predicted"/>
<evidence type="ECO:0000256" key="4">
    <source>
        <dbReference type="ARBA" id="ARBA00022723"/>
    </source>
</evidence>
<evidence type="ECO:0000313" key="10">
    <source>
        <dbReference type="EMBL" id="CAG9832873.1"/>
    </source>
</evidence>
<name>A0A9N9XBK6_DIABA</name>